<dbReference type="NCBIfam" id="TIGR01011">
    <property type="entry name" value="rpsB_bact"/>
    <property type="match status" value="1"/>
</dbReference>
<keyword evidence="5" id="KW-0934">Plastid</keyword>
<dbReference type="GO" id="GO:0006412">
    <property type="term" value="P:translation"/>
    <property type="evidence" value="ECO:0007669"/>
    <property type="project" value="InterPro"/>
</dbReference>
<dbReference type="GO" id="GO:0005763">
    <property type="term" value="C:mitochondrial small ribosomal subunit"/>
    <property type="evidence" value="ECO:0007669"/>
    <property type="project" value="TreeGrafter"/>
</dbReference>
<evidence type="ECO:0000256" key="3">
    <source>
        <dbReference type="ARBA" id="ARBA00023274"/>
    </source>
</evidence>
<reference evidence="5" key="1">
    <citation type="submission" date="2018-07" db="EMBL/GenBank/DDBJ databases">
        <authorList>
            <person name="Quirk P.G."/>
            <person name="Krulwich T.A."/>
        </authorList>
    </citation>
    <scope>NUCLEOTIDE SEQUENCE</scope>
</reference>
<keyword evidence="2 5" id="KW-0689">Ribosomal protein</keyword>
<dbReference type="PRINTS" id="PR00395">
    <property type="entry name" value="RIBOSOMALS2"/>
</dbReference>
<evidence type="ECO:0000313" key="5">
    <source>
        <dbReference type="EMBL" id="AXO67762.1"/>
    </source>
</evidence>
<dbReference type="PANTHER" id="PTHR12534">
    <property type="entry name" value="30S RIBOSOMAL PROTEIN S2 PROKARYOTIC AND ORGANELLAR"/>
    <property type="match status" value="1"/>
</dbReference>
<accession>A0A346HG38</accession>
<dbReference type="EMBL" id="MH591948">
    <property type="protein sequence ID" value="AXO67762.1"/>
    <property type="molecule type" value="Genomic_DNA"/>
</dbReference>
<evidence type="ECO:0000256" key="1">
    <source>
        <dbReference type="ARBA" id="ARBA00006242"/>
    </source>
</evidence>
<dbReference type="PANTHER" id="PTHR12534:SF0">
    <property type="entry name" value="SMALL RIBOSOMAL SUBUNIT PROTEIN US2M"/>
    <property type="match status" value="1"/>
</dbReference>
<keyword evidence="3" id="KW-0687">Ribonucleoprotein</keyword>
<dbReference type="AlphaFoldDB" id="A0A346HG38"/>
<dbReference type="GO" id="GO:0003735">
    <property type="term" value="F:structural constituent of ribosome"/>
    <property type="evidence" value="ECO:0007669"/>
    <property type="project" value="InterPro"/>
</dbReference>
<evidence type="ECO:0000256" key="2">
    <source>
        <dbReference type="ARBA" id="ARBA00022980"/>
    </source>
</evidence>
<comment type="similarity">
    <text evidence="1">Belongs to the universal ribosomal protein uS2 family.</text>
</comment>
<organism evidence="5">
    <name type="scientific">uncultured Choricystis</name>
    <dbReference type="NCBI Taxonomy" id="858337"/>
    <lineage>
        <taxon>Eukaryota</taxon>
        <taxon>Viridiplantae</taxon>
        <taxon>Chlorophyta</taxon>
        <taxon>core chlorophytes</taxon>
        <taxon>Trebouxiophyceae</taxon>
        <taxon>environmental samples</taxon>
    </lineage>
</organism>
<dbReference type="Gene3D" id="1.10.287.610">
    <property type="entry name" value="Helix hairpin bin"/>
    <property type="match status" value="1"/>
</dbReference>
<dbReference type="FunFam" id="1.10.287.610:FF:000001">
    <property type="entry name" value="30S ribosomal protein S2"/>
    <property type="match status" value="1"/>
</dbReference>
<dbReference type="HAMAP" id="MF_00291_B">
    <property type="entry name" value="Ribosomal_uS2_B"/>
    <property type="match status" value="1"/>
</dbReference>
<sequence>MVQLGLHFGHQARKWNPKMAPYIYGKRNGIHVIDIVQTASYLKNVSQFLTQSASEGKTFLFVGTKKQVSSLITEAAQECNAFYLNQRWLGGMLTNWQTIKTSIARLVEFRVLEKYGRFETLPKKEAASYRKQKERLEKYLGGVASMKKIPDIVIIIGQADEHNAVLECQKLGLRTVTILDTDCDPTVADLFVPANDDSARSVKFLLANFVEAIRKGQQIYEERLMKRAE</sequence>
<dbReference type="SUPFAM" id="SSF52313">
    <property type="entry name" value="Ribosomal protein S2"/>
    <property type="match status" value="1"/>
</dbReference>
<evidence type="ECO:0000256" key="4">
    <source>
        <dbReference type="ARBA" id="ARBA00035155"/>
    </source>
</evidence>
<name>A0A346HG38_9CHLO</name>
<geneLocation type="plastid" evidence="5"/>
<dbReference type="Gene3D" id="3.40.50.10490">
    <property type="entry name" value="Glucose-6-phosphate isomerase like protein, domain 1"/>
    <property type="match status" value="1"/>
</dbReference>
<dbReference type="Pfam" id="PF00318">
    <property type="entry name" value="Ribosomal_S2"/>
    <property type="match status" value="1"/>
</dbReference>
<dbReference type="InterPro" id="IPR023591">
    <property type="entry name" value="Ribosomal_uS2_flav_dom_sf"/>
</dbReference>
<protein>
    <recommendedName>
        <fullName evidence="4">Small ribosomal subunit protein uS2c</fullName>
    </recommendedName>
</protein>
<dbReference type="InterPro" id="IPR005706">
    <property type="entry name" value="Ribosomal_uS2_bac/mit/plastid"/>
</dbReference>
<dbReference type="InterPro" id="IPR001865">
    <property type="entry name" value="Ribosomal_uS2"/>
</dbReference>
<gene>
    <name evidence="5" type="primary">rps2</name>
</gene>
<dbReference type="CDD" id="cd01425">
    <property type="entry name" value="RPS2"/>
    <property type="match status" value="1"/>
</dbReference>
<proteinExistence type="inferred from homology"/>